<evidence type="ECO:0000259" key="2">
    <source>
        <dbReference type="Pfam" id="PF00582"/>
    </source>
</evidence>
<dbReference type="InterPro" id="IPR014729">
    <property type="entry name" value="Rossmann-like_a/b/a_fold"/>
</dbReference>
<accession>A0A4P6U1U7</accession>
<dbReference type="PRINTS" id="PR01438">
    <property type="entry name" value="UNVRSLSTRESS"/>
</dbReference>
<evidence type="ECO:0000313" key="3">
    <source>
        <dbReference type="EMBL" id="QBJ93263.1"/>
    </source>
</evidence>
<reference evidence="3 4" key="1">
    <citation type="submission" date="2018-08" db="EMBL/GenBank/DDBJ databases">
        <title>The complete genome sequence of Streptomyces seoulensis, a pioneer strain for nickel superoxide dismutase discovery.</title>
        <authorList>
            <person name="Shin J."/>
            <person name="Lee J.-S."/>
            <person name="Lee E.-J."/>
            <person name="Youn H.-D."/>
        </authorList>
    </citation>
    <scope>NUCLEOTIDE SEQUENCE [LARGE SCALE GENOMIC DNA]</scope>
    <source>
        <strain evidence="3 4">KCTC 9819</strain>
    </source>
</reference>
<proteinExistence type="inferred from homology"/>
<gene>
    <name evidence="3" type="ORF">D0Z67_25245</name>
</gene>
<dbReference type="SUPFAM" id="SSF52402">
    <property type="entry name" value="Adenine nucleotide alpha hydrolases-like"/>
    <property type="match status" value="2"/>
</dbReference>
<dbReference type="AlphaFoldDB" id="A0A4P6U1U7"/>
<dbReference type="Pfam" id="PF00582">
    <property type="entry name" value="Usp"/>
    <property type="match status" value="2"/>
</dbReference>
<dbReference type="STRING" id="73044.GCA_000725795_03262"/>
<dbReference type="InterPro" id="IPR006015">
    <property type="entry name" value="Universal_stress_UspA"/>
</dbReference>
<dbReference type="GeneID" id="300102218"/>
<feature type="domain" description="UspA" evidence="2">
    <location>
        <begin position="3"/>
        <end position="139"/>
    </location>
</feature>
<protein>
    <submittedName>
        <fullName evidence="3">Universal stress protein</fullName>
    </submittedName>
</protein>
<feature type="domain" description="UspA" evidence="2">
    <location>
        <begin position="152"/>
        <end position="282"/>
    </location>
</feature>
<dbReference type="PANTHER" id="PTHR46553:SF3">
    <property type="entry name" value="ADENINE NUCLEOTIDE ALPHA HYDROLASES-LIKE SUPERFAMILY PROTEIN"/>
    <property type="match status" value="1"/>
</dbReference>
<dbReference type="OrthoDB" id="3174546at2"/>
<comment type="similarity">
    <text evidence="1">Belongs to the universal stress protein A family.</text>
</comment>
<dbReference type="Gene3D" id="3.40.50.620">
    <property type="entry name" value="HUPs"/>
    <property type="match status" value="2"/>
</dbReference>
<keyword evidence="4" id="KW-1185">Reference proteome</keyword>
<dbReference type="EMBL" id="CP032229">
    <property type="protein sequence ID" value="QBJ93263.1"/>
    <property type="molecule type" value="Genomic_DNA"/>
</dbReference>
<dbReference type="Proteomes" id="UP000292547">
    <property type="component" value="Chromosome"/>
</dbReference>
<dbReference type="RefSeq" id="WP_031181473.1">
    <property type="nucleotide sequence ID" value="NZ_CP032229.1"/>
</dbReference>
<sequence>MDEPIVVGVDGSASSLRAVDWGAEEAALRGAPLRLVYASLWERYEGELIAQELNRPVEEVMARDVVGTAEARARSRRPGVEVTTDVLAGEPEYALVRESGTARAMVVGSRGRGGFTEALLGSVSLTVAGHAHCPVFVLRDAPEDEVPGGSPRIVLAVGDKPSDATAVRFAAQEAELRGLPLEAVRAWRRPSGPFTGHDAAESDPEEAARAVVAEALRDVPEGVATIIRTPEGHTRDALVEAARGATLLVVGAHPRHGGFGLQLGRVAHGVLHRAPCPVAVVPEPA</sequence>
<dbReference type="InterPro" id="IPR006016">
    <property type="entry name" value="UspA"/>
</dbReference>
<dbReference type="PANTHER" id="PTHR46553">
    <property type="entry name" value="ADENINE NUCLEOTIDE ALPHA HYDROLASES-LIKE SUPERFAMILY PROTEIN"/>
    <property type="match status" value="1"/>
</dbReference>
<name>A0A4P6U1U7_STRSO</name>
<evidence type="ECO:0000313" key="4">
    <source>
        <dbReference type="Proteomes" id="UP000292547"/>
    </source>
</evidence>
<evidence type="ECO:0000256" key="1">
    <source>
        <dbReference type="ARBA" id="ARBA00008791"/>
    </source>
</evidence>
<dbReference type="KEGG" id="sseo:D0Z67_25245"/>
<organism evidence="3 4">
    <name type="scientific">Streptomyces seoulensis</name>
    <dbReference type="NCBI Taxonomy" id="73044"/>
    <lineage>
        <taxon>Bacteria</taxon>
        <taxon>Bacillati</taxon>
        <taxon>Actinomycetota</taxon>
        <taxon>Actinomycetes</taxon>
        <taxon>Kitasatosporales</taxon>
        <taxon>Streptomycetaceae</taxon>
        <taxon>Streptomyces</taxon>
    </lineage>
</organism>